<dbReference type="Pfam" id="PF18915">
    <property type="entry name" value="DUF5667"/>
    <property type="match status" value="1"/>
</dbReference>
<dbReference type="InterPro" id="IPR043725">
    <property type="entry name" value="DUF5667"/>
</dbReference>
<dbReference type="Proteomes" id="UP000178429">
    <property type="component" value="Unassembled WGS sequence"/>
</dbReference>
<gene>
    <name evidence="2" type="ORF">A2975_02780</name>
</gene>
<evidence type="ECO:0000313" key="3">
    <source>
        <dbReference type="Proteomes" id="UP000178429"/>
    </source>
</evidence>
<dbReference type="EMBL" id="MGHL01000009">
    <property type="protein sequence ID" value="OGM69749.1"/>
    <property type="molecule type" value="Genomic_DNA"/>
</dbReference>
<proteinExistence type="predicted"/>
<sequence>MLKKGATFLAVFLVASAILVVSVLRSASVRYAFSQSPSPTPTANDPAEIEIDYQLPFPGRILPDSPFWPIKAARDRIWIGVTPNPLKKAQLYLLFADKRVSSALTMFERDKSELGVSTLTKAEKYLEQANFQAKEARERGGNTTEFYANLANSSLKHRQIMEDILVVGPEDAKPIVIATTEYARQVFEEARIALGEMGREVPHNPFEE</sequence>
<name>A0A1F8C1P9_9BACT</name>
<comment type="caution">
    <text evidence="2">The sequence shown here is derived from an EMBL/GenBank/DDBJ whole genome shotgun (WGS) entry which is preliminary data.</text>
</comment>
<feature type="domain" description="DUF5667" evidence="1">
    <location>
        <begin position="61"/>
        <end position="164"/>
    </location>
</feature>
<evidence type="ECO:0000313" key="2">
    <source>
        <dbReference type="EMBL" id="OGM69749.1"/>
    </source>
</evidence>
<organism evidence="2 3">
    <name type="scientific">Candidatus Woesebacteria bacterium RIFCSPLOWO2_01_FULL_44_14</name>
    <dbReference type="NCBI Taxonomy" id="1802525"/>
    <lineage>
        <taxon>Bacteria</taxon>
        <taxon>Candidatus Woeseibacteriota</taxon>
    </lineage>
</organism>
<protein>
    <recommendedName>
        <fullName evidence="1">DUF5667 domain-containing protein</fullName>
    </recommendedName>
</protein>
<evidence type="ECO:0000259" key="1">
    <source>
        <dbReference type="Pfam" id="PF18915"/>
    </source>
</evidence>
<dbReference type="STRING" id="1802525.A2975_02780"/>
<reference evidence="2 3" key="1">
    <citation type="journal article" date="2016" name="Nat. Commun.">
        <title>Thousands of microbial genomes shed light on interconnected biogeochemical processes in an aquifer system.</title>
        <authorList>
            <person name="Anantharaman K."/>
            <person name="Brown C.T."/>
            <person name="Hug L.A."/>
            <person name="Sharon I."/>
            <person name="Castelle C.J."/>
            <person name="Probst A.J."/>
            <person name="Thomas B.C."/>
            <person name="Singh A."/>
            <person name="Wilkins M.J."/>
            <person name="Karaoz U."/>
            <person name="Brodie E.L."/>
            <person name="Williams K.H."/>
            <person name="Hubbard S.S."/>
            <person name="Banfield J.F."/>
        </authorList>
    </citation>
    <scope>NUCLEOTIDE SEQUENCE [LARGE SCALE GENOMIC DNA]</scope>
</reference>
<accession>A0A1F8C1P9</accession>
<dbReference type="AlphaFoldDB" id="A0A1F8C1P9"/>